<evidence type="ECO:0000313" key="2">
    <source>
        <dbReference type="EMBL" id="GIX96945.1"/>
    </source>
</evidence>
<evidence type="ECO:0000313" key="3">
    <source>
        <dbReference type="Proteomes" id="UP001054945"/>
    </source>
</evidence>
<comment type="caution">
    <text evidence="2">The sequence shown here is derived from an EMBL/GenBank/DDBJ whole genome shotgun (WGS) entry which is preliminary data.</text>
</comment>
<organism evidence="2 3">
    <name type="scientific">Caerostris extrusa</name>
    <name type="common">Bark spider</name>
    <name type="synonym">Caerostris bankana</name>
    <dbReference type="NCBI Taxonomy" id="172846"/>
    <lineage>
        <taxon>Eukaryota</taxon>
        <taxon>Metazoa</taxon>
        <taxon>Ecdysozoa</taxon>
        <taxon>Arthropoda</taxon>
        <taxon>Chelicerata</taxon>
        <taxon>Arachnida</taxon>
        <taxon>Araneae</taxon>
        <taxon>Araneomorphae</taxon>
        <taxon>Entelegynae</taxon>
        <taxon>Araneoidea</taxon>
        <taxon>Araneidae</taxon>
        <taxon>Caerostris</taxon>
    </lineage>
</organism>
<name>A0AAV4PKJ3_CAEEX</name>
<sequence>MSIQNKVVSFAGVDIEVASMVHDDQVWLLANPFARMLGFQNKTVSIHYAVTSSNLKSLAELGGRVTGPSRGNPIQKRSKFINRAGLFELIDKSRMPRAIEFKHWVNNDLLPTLCETGEYSMVTDAPLAQAAQINAIHQVTSVNGEPSTWYQEKD</sequence>
<keyword evidence="3" id="KW-1185">Reference proteome</keyword>
<dbReference type="SMART" id="SM01040">
    <property type="entry name" value="Bro-N"/>
    <property type="match status" value="1"/>
</dbReference>
<dbReference type="EMBL" id="BPLR01004719">
    <property type="protein sequence ID" value="GIX96945.1"/>
    <property type="molecule type" value="Genomic_DNA"/>
</dbReference>
<dbReference type="InterPro" id="IPR003497">
    <property type="entry name" value="BRO_N_domain"/>
</dbReference>
<dbReference type="Proteomes" id="UP001054945">
    <property type="component" value="Unassembled WGS sequence"/>
</dbReference>
<protein>
    <submittedName>
        <fullName evidence="2">BRO-B</fullName>
    </submittedName>
</protein>
<feature type="domain" description="Bro-N" evidence="1">
    <location>
        <begin position="1"/>
        <end position="117"/>
    </location>
</feature>
<reference evidence="2 3" key="1">
    <citation type="submission" date="2021-06" db="EMBL/GenBank/DDBJ databases">
        <title>Caerostris extrusa draft genome.</title>
        <authorList>
            <person name="Kono N."/>
            <person name="Arakawa K."/>
        </authorList>
    </citation>
    <scope>NUCLEOTIDE SEQUENCE [LARGE SCALE GENOMIC DNA]</scope>
</reference>
<proteinExistence type="predicted"/>
<dbReference type="AlphaFoldDB" id="A0AAV4PKJ3"/>
<evidence type="ECO:0000259" key="1">
    <source>
        <dbReference type="PROSITE" id="PS51750"/>
    </source>
</evidence>
<dbReference type="Pfam" id="PF02498">
    <property type="entry name" value="Bro-N"/>
    <property type="match status" value="1"/>
</dbReference>
<accession>A0AAV4PKJ3</accession>
<dbReference type="PROSITE" id="PS51750">
    <property type="entry name" value="BRO_N"/>
    <property type="match status" value="1"/>
</dbReference>
<gene>
    <name evidence="2" type="ORF">CEXT_546181</name>
</gene>